<dbReference type="GO" id="GO:0008017">
    <property type="term" value="F:microtubule binding"/>
    <property type="evidence" value="ECO:0007669"/>
    <property type="project" value="InterPro"/>
</dbReference>
<dbReference type="GO" id="GO:0051256">
    <property type="term" value="P:mitotic spindle midzone assembly"/>
    <property type="evidence" value="ECO:0007669"/>
    <property type="project" value="TreeGrafter"/>
</dbReference>
<name>A0A1A9VD19_GLOAU</name>
<protein>
    <recommendedName>
        <fullName evidence="5">Protein regulator of cytokinesis 1</fullName>
    </recommendedName>
</protein>
<evidence type="ECO:0008006" key="5">
    <source>
        <dbReference type="Google" id="ProtNLM"/>
    </source>
</evidence>
<sequence length="673" mass="78516">MSDKLCDKVIEEMQVLTRNHVKKLMEIWATMFDEETCERNLKKLISHTNDFYQELVEQSLSRRSSIQNAISSLEEEIKDISSLLETEIQLPHYRYDETPLTTIYCELDRKVANLREKLKEKREQVLKLLAEQRVLCDELDVSPHHLVFDPLPTSSAIDAFRKHLENLYKQREKLLKKLPIMRCDIQSFLDILNLKLLSDDENHLLHSCHIKLSKQTFEGLHRMYDLYGSQVKELKDQIDDMRGKLETVWNRLNTSPSTRSKFHAYTEYNQHTYDVFYDELQRCELAKRDNIKMYVQQVRDEINEWWDKTLKSDEQRNRFLNFQSNCYTDDLLQLHELELKDLKLFYENNRQLFELFADRNILWYRMQALEARVSEPGRFNNRGGQLLKEEKERKTIATKLPKVEQQIRDLVSVYEERENSHFFVYGKNIIDVMASQWEKKRLEKQILSSARKNADKTSSFKGINNSIVRRAALTSKYAGATLSLKEIPLKSCVQKTSSSVDLSSTARSLTGEKHKLKRIERIGKENILSARKNTDKMTNFKGNNNNGMAKRTVTTVSSKYADFALSLRETPSKSIKCRQKTSSKINVNPAMLSLTDKKRKSNEVEKRAPLTKRCLTQELDSPSVFKKPGSNNKVDNNLDKVLKSASKLKTPLRGKKVMASTPTARRSGFSKKV</sequence>
<evidence type="ECO:0000256" key="2">
    <source>
        <dbReference type="SAM" id="MobiDB-lite"/>
    </source>
</evidence>
<proteinExistence type="predicted"/>
<organism evidence="3 4">
    <name type="scientific">Glossina austeni</name>
    <name type="common">Savannah tsetse fly</name>
    <dbReference type="NCBI Taxonomy" id="7395"/>
    <lineage>
        <taxon>Eukaryota</taxon>
        <taxon>Metazoa</taxon>
        <taxon>Ecdysozoa</taxon>
        <taxon>Arthropoda</taxon>
        <taxon>Hexapoda</taxon>
        <taxon>Insecta</taxon>
        <taxon>Pterygota</taxon>
        <taxon>Neoptera</taxon>
        <taxon>Endopterygota</taxon>
        <taxon>Diptera</taxon>
        <taxon>Brachycera</taxon>
        <taxon>Muscomorpha</taxon>
        <taxon>Hippoboscoidea</taxon>
        <taxon>Glossinidae</taxon>
        <taxon>Glossina</taxon>
    </lineage>
</organism>
<dbReference type="VEuPathDB" id="VectorBase:GAUT033360"/>
<dbReference type="PANTHER" id="PTHR19321:SF41">
    <property type="entry name" value="FASCETTO-RELATED"/>
    <property type="match status" value="1"/>
</dbReference>
<dbReference type="InterPro" id="IPR007145">
    <property type="entry name" value="MAP65_Ase1_PRC1"/>
</dbReference>
<keyword evidence="4" id="KW-1185">Reference proteome</keyword>
<dbReference type="AlphaFoldDB" id="A0A1A9VD19"/>
<dbReference type="Pfam" id="PF03999">
    <property type="entry name" value="MAP65_ASE1"/>
    <property type="match status" value="1"/>
</dbReference>
<dbReference type="STRING" id="7395.A0A1A9VD19"/>
<dbReference type="Gene3D" id="1.20.58.1520">
    <property type="match status" value="1"/>
</dbReference>
<feature type="coiled-coil region" evidence="1">
    <location>
        <begin position="56"/>
        <end position="83"/>
    </location>
</feature>
<evidence type="ECO:0000256" key="1">
    <source>
        <dbReference type="SAM" id="Coils"/>
    </source>
</evidence>
<dbReference type="PANTHER" id="PTHR19321">
    <property type="entry name" value="PROTEIN REGULATOR OF CYTOKINESIS 1 PRC1-RELATED"/>
    <property type="match status" value="1"/>
</dbReference>
<feature type="coiled-coil region" evidence="1">
    <location>
        <begin position="111"/>
        <end position="177"/>
    </location>
</feature>
<evidence type="ECO:0000313" key="3">
    <source>
        <dbReference type="EnsemblMetazoa" id="GAUT033360-PA"/>
    </source>
</evidence>
<keyword evidence="1" id="KW-0175">Coiled coil</keyword>
<dbReference type="GO" id="GO:0005737">
    <property type="term" value="C:cytoplasm"/>
    <property type="evidence" value="ECO:0007669"/>
    <property type="project" value="TreeGrafter"/>
</dbReference>
<dbReference type="GO" id="GO:1990023">
    <property type="term" value="C:mitotic spindle midzone"/>
    <property type="evidence" value="ECO:0007669"/>
    <property type="project" value="TreeGrafter"/>
</dbReference>
<dbReference type="Proteomes" id="UP000078200">
    <property type="component" value="Unassembled WGS sequence"/>
</dbReference>
<dbReference type="EnsemblMetazoa" id="GAUT033360-RA">
    <property type="protein sequence ID" value="GAUT033360-PA"/>
    <property type="gene ID" value="GAUT033360"/>
</dbReference>
<feature type="region of interest" description="Disordered" evidence="2">
    <location>
        <begin position="650"/>
        <end position="673"/>
    </location>
</feature>
<evidence type="ECO:0000313" key="4">
    <source>
        <dbReference type="Proteomes" id="UP000078200"/>
    </source>
</evidence>
<accession>A0A1A9VD19</accession>
<reference evidence="3" key="1">
    <citation type="submission" date="2020-05" db="UniProtKB">
        <authorList>
            <consortium name="EnsemblMetazoa"/>
        </authorList>
    </citation>
    <scope>IDENTIFICATION</scope>
    <source>
        <strain evidence="3">TTRI</strain>
    </source>
</reference>